<dbReference type="EMBL" id="FQZR01000002">
    <property type="protein sequence ID" value="SHI73678.1"/>
    <property type="molecule type" value="Genomic_DNA"/>
</dbReference>
<feature type="region of interest" description="Disordered" evidence="1">
    <location>
        <begin position="189"/>
        <end position="222"/>
    </location>
</feature>
<name>A0A8G2FA39_9BACT</name>
<gene>
    <name evidence="3" type="ORF">SAMN05660830_00824</name>
</gene>
<feature type="region of interest" description="Disordered" evidence="1">
    <location>
        <begin position="265"/>
        <end position="296"/>
    </location>
</feature>
<evidence type="ECO:0000313" key="3">
    <source>
        <dbReference type="EMBL" id="SHI73678.1"/>
    </source>
</evidence>
<dbReference type="Proteomes" id="UP000184001">
    <property type="component" value="Unassembled WGS sequence"/>
</dbReference>
<protein>
    <submittedName>
        <fullName evidence="3">Phage tail-collar fibre protein</fullName>
    </submittedName>
</protein>
<feature type="compositionally biased region" description="Polar residues" evidence="1">
    <location>
        <begin position="196"/>
        <end position="222"/>
    </location>
</feature>
<dbReference type="InterPro" id="IPR022225">
    <property type="entry name" value="Phage_tail_fibre_N"/>
</dbReference>
<reference evidence="3 4" key="1">
    <citation type="submission" date="2016-11" db="EMBL/GenBank/DDBJ databases">
        <authorList>
            <person name="Varghese N."/>
            <person name="Submissions S."/>
        </authorList>
    </citation>
    <scope>NUCLEOTIDE SEQUENCE [LARGE SCALE GENOMIC DNA]</scope>
    <source>
        <strain evidence="3 4">DSM 17919</strain>
    </source>
</reference>
<proteinExistence type="predicted"/>
<comment type="caution">
    <text evidence="3">The sequence shown here is derived from an EMBL/GenBank/DDBJ whole genome shotgun (WGS) entry which is preliminary data.</text>
</comment>
<organism evidence="3 4">
    <name type="scientific">Halodesulfovibrio aestuarii</name>
    <dbReference type="NCBI Taxonomy" id="126333"/>
    <lineage>
        <taxon>Bacteria</taxon>
        <taxon>Pseudomonadati</taxon>
        <taxon>Thermodesulfobacteriota</taxon>
        <taxon>Desulfovibrionia</taxon>
        <taxon>Desulfovibrionales</taxon>
        <taxon>Desulfovibrionaceae</taxon>
        <taxon>Halodesulfovibrio</taxon>
    </lineage>
</organism>
<evidence type="ECO:0000256" key="1">
    <source>
        <dbReference type="SAM" id="MobiDB-lite"/>
    </source>
</evidence>
<evidence type="ECO:0000259" key="2">
    <source>
        <dbReference type="Pfam" id="PF12571"/>
    </source>
</evidence>
<dbReference type="AlphaFoldDB" id="A0A8G2FA39"/>
<feature type="domain" description="Phage tail fibre protein N-terminal" evidence="2">
    <location>
        <begin position="3"/>
        <end position="148"/>
    </location>
</feature>
<dbReference type="Pfam" id="PF12571">
    <property type="entry name" value="Phage_tail_fib"/>
    <property type="match status" value="1"/>
</dbReference>
<sequence length="477" mass="50405">MALILTKAGLAALVEAEESGTKLQATHMALGDGNGSVPEHTTSSSSLINEVWRGALQSITINEQGDSDAGKQVVFEAHVPINAGGWYIREAALYAGDVLLAIGTHPVMWKPAPEEPTKMEHVIKAPVTFGNTGAVSLIVDPTVVLASQEFVNEQLAEHNGSQGAHPHLKKLLNEHTHAWSVITGKPSVFPPAGHTHTPSQVGLGNLPNAKSDSVTSTSGNSLATSKAVKVAYDKGKQALDLAGQKAASNHNHNSVYATKTHTHTPAQVGLGNLPNSKSSSVSSTSENALSTSKATKTAYDRATQALNAANTKAASNHNHDSRYYTESEVRSRIADSKIHGGIELFSGSVNSSGRPIDEKTGQPDLRYGVCDGRTYASPDGRNVSTPNMRDRFTVGAGGKYSVGSKGGADKVSPTISTTASHHHVIAYETGNDLSGSTYHNFNSRNTGDYDDGTRHTGGSQAHENRPPYIGVFYIKYL</sequence>
<dbReference type="RefSeq" id="WP_020001943.1">
    <property type="nucleotide sequence ID" value="NZ_CP192219.1"/>
</dbReference>
<evidence type="ECO:0000313" key="4">
    <source>
        <dbReference type="Proteomes" id="UP000184001"/>
    </source>
</evidence>
<accession>A0A8G2FA39</accession>
<feature type="compositionally biased region" description="Low complexity" evidence="1">
    <location>
        <begin position="276"/>
        <end position="292"/>
    </location>
</feature>
<feature type="region of interest" description="Disordered" evidence="1">
    <location>
        <begin position="444"/>
        <end position="464"/>
    </location>
</feature>
<dbReference type="SUPFAM" id="SSF88874">
    <property type="entry name" value="Receptor-binding domain of short tail fibre protein gp12"/>
    <property type="match status" value="1"/>
</dbReference>